<sequence length="60" mass="6986">VDIVDYVPDKRGIQTNISMNNSVDNVDKIIIIVDIFNNSHKLLIIRQTYKQILQVDNIKF</sequence>
<feature type="non-terminal residue" evidence="1">
    <location>
        <position position="1"/>
    </location>
</feature>
<proteinExistence type="predicted"/>
<dbReference type="AlphaFoldDB" id="A0A381TSR8"/>
<organism evidence="1">
    <name type="scientific">marine metagenome</name>
    <dbReference type="NCBI Taxonomy" id="408172"/>
    <lineage>
        <taxon>unclassified sequences</taxon>
        <taxon>metagenomes</taxon>
        <taxon>ecological metagenomes</taxon>
    </lineage>
</organism>
<dbReference type="EMBL" id="UINC01005104">
    <property type="protein sequence ID" value="SVA19092.1"/>
    <property type="molecule type" value="Genomic_DNA"/>
</dbReference>
<name>A0A381TSR8_9ZZZZ</name>
<accession>A0A381TSR8</accession>
<gene>
    <name evidence="1" type="ORF">METZ01_LOCUS71946</name>
</gene>
<reference evidence="1" key="1">
    <citation type="submission" date="2018-05" db="EMBL/GenBank/DDBJ databases">
        <authorList>
            <person name="Lanie J.A."/>
            <person name="Ng W.-L."/>
            <person name="Kazmierczak K.M."/>
            <person name="Andrzejewski T.M."/>
            <person name="Davidsen T.M."/>
            <person name="Wayne K.J."/>
            <person name="Tettelin H."/>
            <person name="Glass J.I."/>
            <person name="Rusch D."/>
            <person name="Podicherti R."/>
            <person name="Tsui H.-C.T."/>
            <person name="Winkler M.E."/>
        </authorList>
    </citation>
    <scope>NUCLEOTIDE SEQUENCE</scope>
</reference>
<evidence type="ECO:0000313" key="1">
    <source>
        <dbReference type="EMBL" id="SVA19092.1"/>
    </source>
</evidence>
<protein>
    <submittedName>
        <fullName evidence="1">Uncharacterized protein</fullName>
    </submittedName>
</protein>